<comment type="caution">
    <text evidence="19">The sequence shown here is derived from an EMBL/GenBank/DDBJ whole genome shotgun (WGS) entry which is preliminary data.</text>
</comment>
<dbReference type="Pfam" id="PF00593">
    <property type="entry name" value="TonB_dep_Rec_b-barrel"/>
    <property type="match status" value="1"/>
</dbReference>
<dbReference type="SUPFAM" id="SSF56935">
    <property type="entry name" value="Porins"/>
    <property type="match status" value="1"/>
</dbReference>
<dbReference type="EMBL" id="LUAW01000013">
    <property type="protein sequence ID" value="KYQ72841.1"/>
    <property type="molecule type" value="Genomic_DNA"/>
</dbReference>
<evidence type="ECO:0000256" key="11">
    <source>
        <dbReference type="ARBA" id="ARBA00023136"/>
    </source>
</evidence>
<proteinExistence type="inferred from homology"/>
<feature type="domain" description="TonB-dependent receptor-like beta-barrel" evidence="17">
    <location>
        <begin position="254"/>
        <end position="688"/>
    </location>
</feature>
<dbReference type="AlphaFoldDB" id="A0A151Y476"/>
<sequence length="718" mass="79676">MPPSLKPAFKLSLISFAILTAQQTFADDLQQLPTIAISVEAQQTEQTSEQSKAYIIQKSATASKLNIPLKETPQTVNVVTRQQLDDFALNNTRDVLRNTPGVIVSNQETDRTSYLARGFEISNIMVDGVGFPLESYNYNNDNPDSFLFDRVEVVKGADALNNGIGDPGASINMIRKRPTQDLQASFNASYGSWNTQRYEADASSALTQDGKIRGRVFGYQQTGDSYLDRYALEKNGFGAVIEADLTDTTLLTAGYTETNNKANGNNWGANPLISTEGEQLSYSRNYSFSPNWTYWDTNIKNYFAEVEQKLGGDWKAKIAYDEKQTTRDSKLLFLSGNPGADGTSGIYLYPGIYKDDNKARQASLNFSGTYPLWGQRHEASFGYSWAENNTNELGYGGSFSNHMTSDLASLTPEEPTWDMSKTSGEMHIKQKNQSVYAATRLHLNDDLKLLLGANYVQSESKGSSYGVDAIYDENKVLPYAGLTYSFSPEYTGYMSYTSIFRPQTTKALDGSINKPIEGESYEIGIKSAWLDDKLTATMAVFRTEESNYPLRNSDGIPTLRKTQVSDLRSQGYEFGLAGQLTDHLNLSFGFTSLSLKDLINGGDARTFNPTQSFNILTTYQVPQIPKLKLGLGVQWQDKTYLDVPESSSNGVVTQQAGVIEQDAYALLNLMASYELNSHITLQANGNNLTNEKYLFNFPDQQGFYGAPANYSVAVKFKY</sequence>
<evidence type="ECO:0000256" key="8">
    <source>
        <dbReference type="ARBA" id="ARBA00023004"/>
    </source>
</evidence>
<dbReference type="PROSITE" id="PS52016">
    <property type="entry name" value="TONB_DEPENDENT_REC_3"/>
    <property type="match status" value="1"/>
</dbReference>
<organism evidence="19 20">
    <name type="scientific">Acinetobacter pragensis</name>
    <dbReference type="NCBI Taxonomy" id="1806892"/>
    <lineage>
        <taxon>Bacteria</taxon>
        <taxon>Pseudomonadati</taxon>
        <taxon>Pseudomonadota</taxon>
        <taxon>Gammaproteobacteria</taxon>
        <taxon>Moraxellales</taxon>
        <taxon>Moraxellaceae</taxon>
        <taxon>Acinetobacter</taxon>
    </lineage>
</organism>
<keyword evidence="9" id="KW-0406">Ion transport</keyword>
<dbReference type="NCBIfam" id="TIGR01783">
    <property type="entry name" value="TonB-siderophor"/>
    <property type="match status" value="1"/>
</dbReference>
<evidence type="ECO:0000313" key="19">
    <source>
        <dbReference type="EMBL" id="KYQ72841.1"/>
    </source>
</evidence>
<evidence type="ECO:0000256" key="3">
    <source>
        <dbReference type="ARBA" id="ARBA00022448"/>
    </source>
</evidence>
<protein>
    <submittedName>
        <fullName evidence="19">Ligand-gated channel protein</fullName>
    </submittedName>
</protein>
<evidence type="ECO:0000256" key="1">
    <source>
        <dbReference type="ARBA" id="ARBA00004571"/>
    </source>
</evidence>
<dbReference type="GO" id="GO:0015891">
    <property type="term" value="P:siderophore transport"/>
    <property type="evidence" value="ECO:0007669"/>
    <property type="project" value="InterPro"/>
</dbReference>
<dbReference type="Gene3D" id="2.40.170.20">
    <property type="entry name" value="TonB-dependent receptor, beta-barrel domain"/>
    <property type="match status" value="1"/>
</dbReference>
<comment type="similarity">
    <text evidence="2 14 15">Belongs to the TonB-dependent receptor family.</text>
</comment>
<dbReference type="InterPro" id="IPR036942">
    <property type="entry name" value="Beta-barrel_TonB_sf"/>
</dbReference>
<dbReference type="InterPro" id="IPR010105">
    <property type="entry name" value="TonB_sidphr_rcpt"/>
</dbReference>
<evidence type="ECO:0000256" key="14">
    <source>
        <dbReference type="PROSITE-ProRule" id="PRU01360"/>
    </source>
</evidence>
<dbReference type="FunFam" id="2.170.130.10:FF:000010">
    <property type="entry name" value="Ferripyoverdine receptor"/>
    <property type="match status" value="1"/>
</dbReference>
<dbReference type="GO" id="GO:0015344">
    <property type="term" value="F:siderophore uptake transmembrane transporter activity"/>
    <property type="evidence" value="ECO:0007669"/>
    <property type="project" value="TreeGrafter"/>
</dbReference>
<dbReference type="PANTHER" id="PTHR32552">
    <property type="entry name" value="FERRICHROME IRON RECEPTOR-RELATED"/>
    <property type="match status" value="1"/>
</dbReference>
<keyword evidence="13 14" id="KW-0998">Cell outer membrane</keyword>
<dbReference type="GO" id="GO:0009279">
    <property type="term" value="C:cell outer membrane"/>
    <property type="evidence" value="ECO:0007669"/>
    <property type="project" value="UniProtKB-SubCell"/>
</dbReference>
<keyword evidence="20" id="KW-1185">Reference proteome</keyword>
<dbReference type="Pfam" id="PF07715">
    <property type="entry name" value="Plug"/>
    <property type="match status" value="1"/>
</dbReference>
<comment type="subcellular location">
    <subcellularLocation>
        <location evidence="1 14">Cell outer membrane</location>
        <topology evidence="1 14">Multi-pass membrane protein</topology>
    </subcellularLocation>
</comment>
<keyword evidence="12" id="KW-0675">Receptor</keyword>
<dbReference type="PANTHER" id="PTHR32552:SF74">
    <property type="entry name" value="HYDROXAMATE SIDEROPHORE RECEPTOR FHUE"/>
    <property type="match status" value="1"/>
</dbReference>
<dbReference type="OrthoDB" id="8663017at2"/>
<evidence type="ECO:0000313" key="20">
    <source>
        <dbReference type="Proteomes" id="UP000076276"/>
    </source>
</evidence>
<evidence type="ECO:0000256" key="13">
    <source>
        <dbReference type="ARBA" id="ARBA00023237"/>
    </source>
</evidence>
<evidence type="ECO:0000259" key="18">
    <source>
        <dbReference type="Pfam" id="PF07715"/>
    </source>
</evidence>
<dbReference type="RefSeq" id="WP_067667244.1">
    <property type="nucleotide sequence ID" value="NZ_CBCSIK010000002.1"/>
</dbReference>
<feature type="signal peptide" evidence="16">
    <location>
        <begin position="1"/>
        <end position="26"/>
    </location>
</feature>
<feature type="chain" id="PRO_5007592281" evidence="16">
    <location>
        <begin position="27"/>
        <end position="718"/>
    </location>
</feature>
<evidence type="ECO:0000256" key="4">
    <source>
        <dbReference type="ARBA" id="ARBA00022452"/>
    </source>
</evidence>
<evidence type="ECO:0000256" key="10">
    <source>
        <dbReference type="ARBA" id="ARBA00023077"/>
    </source>
</evidence>
<accession>A0A151Y476</accession>
<dbReference type="InterPro" id="IPR000531">
    <property type="entry name" value="Beta-barrel_TonB"/>
</dbReference>
<evidence type="ECO:0000256" key="5">
    <source>
        <dbReference type="ARBA" id="ARBA00022496"/>
    </source>
</evidence>
<dbReference type="CDD" id="cd01347">
    <property type="entry name" value="ligand_gated_channel"/>
    <property type="match status" value="1"/>
</dbReference>
<feature type="domain" description="TonB-dependent receptor plug" evidence="18">
    <location>
        <begin position="69"/>
        <end position="169"/>
    </location>
</feature>
<keyword evidence="5" id="KW-0410">Iron transport</keyword>
<dbReference type="Proteomes" id="UP000076276">
    <property type="component" value="Unassembled WGS sequence"/>
</dbReference>
<evidence type="ECO:0000256" key="6">
    <source>
        <dbReference type="ARBA" id="ARBA00022692"/>
    </source>
</evidence>
<name>A0A151Y476_9GAMM</name>
<evidence type="ECO:0000256" key="9">
    <source>
        <dbReference type="ARBA" id="ARBA00023065"/>
    </source>
</evidence>
<dbReference type="Gene3D" id="2.170.130.10">
    <property type="entry name" value="TonB-dependent receptor, plug domain"/>
    <property type="match status" value="1"/>
</dbReference>
<evidence type="ECO:0000256" key="16">
    <source>
        <dbReference type="SAM" id="SignalP"/>
    </source>
</evidence>
<dbReference type="STRING" id="1806892.AZH43_08295"/>
<keyword evidence="11 14" id="KW-0472">Membrane</keyword>
<keyword evidence="4 14" id="KW-1134">Transmembrane beta strand</keyword>
<evidence type="ECO:0000259" key="17">
    <source>
        <dbReference type="Pfam" id="PF00593"/>
    </source>
</evidence>
<gene>
    <name evidence="19" type="ORF">AZH43_08295</name>
</gene>
<dbReference type="InterPro" id="IPR039426">
    <property type="entry name" value="TonB-dep_rcpt-like"/>
</dbReference>
<evidence type="ECO:0000256" key="12">
    <source>
        <dbReference type="ARBA" id="ARBA00023170"/>
    </source>
</evidence>
<dbReference type="GO" id="GO:0038023">
    <property type="term" value="F:signaling receptor activity"/>
    <property type="evidence" value="ECO:0007669"/>
    <property type="project" value="InterPro"/>
</dbReference>
<evidence type="ECO:0000256" key="2">
    <source>
        <dbReference type="ARBA" id="ARBA00009810"/>
    </source>
</evidence>
<evidence type="ECO:0000256" key="7">
    <source>
        <dbReference type="ARBA" id="ARBA00022729"/>
    </source>
</evidence>
<keyword evidence="7 16" id="KW-0732">Signal</keyword>
<reference evidence="19 20" key="1">
    <citation type="submission" date="2016-03" db="EMBL/GenBank/DDBJ databases">
        <title>Acinetobacter genomospecies 28 strain ANC 4149.</title>
        <authorList>
            <person name="Radolfova-Krizova L."/>
            <person name="Nemec A."/>
        </authorList>
    </citation>
    <scope>NUCLEOTIDE SEQUENCE [LARGE SCALE GENOMIC DNA]</scope>
    <source>
        <strain evidence="19 20">ANC 4149</strain>
    </source>
</reference>
<dbReference type="InterPro" id="IPR037066">
    <property type="entry name" value="Plug_dom_sf"/>
</dbReference>
<keyword evidence="10 15" id="KW-0798">TonB box</keyword>
<keyword evidence="6 14" id="KW-0812">Transmembrane</keyword>
<keyword evidence="8" id="KW-0408">Iron</keyword>
<evidence type="ECO:0000256" key="15">
    <source>
        <dbReference type="RuleBase" id="RU003357"/>
    </source>
</evidence>
<keyword evidence="3 14" id="KW-0813">Transport</keyword>
<dbReference type="InterPro" id="IPR012910">
    <property type="entry name" value="Plug_dom"/>
</dbReference>